<name>A0ACB7WG19_DIOAL</name>
<accession>A0ACB7WG19</accession>
<keyword evidence="2" id="KW-1185">Reference proteome</keyword>
<dbReference type="EMBL" id="CM037014">
    <property type="protein sequence ID" value="KAH7686783.1"/>
    <property type="molecule type" value="Genomic_DNA"/>
</dbReference>
<organism evidence="1 2">
    <name type="scientific">Dioscorea alata</name>
    <name type="common">Purple yam</name>
    <dbReference type="NCBI Taxonomy" id="55571"/>
    <lineage>
        <taxon>Eukaryota</taxon>
        <taxon>Viridiplantae</taxon>
        <taxon>Streptophyta</taxon>
        <taxon>Embryophyta</taxon>
        <taxon>Tracheophyta</taxon>
        <taxon>Spermatophyta</taxon>
        <taxon>Magnoliopsida</taxon>
        <taxon>Liliopsida</taxon>
        <taxon>Dioscoreales</taxon>
        <taxon>Dioscoreaceae</taxon>
        <taxon>Dioscorea</taxon>
    </lineage>
</organism>
<proteinExistence type="predicted"/>
<comment type="caution">
    <text evidence="1">The sequence shown here is derived from an EMBL/GenBank/DDBJ whole genome shotgun (WGS) entry which is preliminary data.</text>
</comment>
<gene>
    <name evidence="1" type="ORF">IHE45_04G127200</name>
</gene>
<protein>
    <submittedName>
        <fullName evidence="1">Uncharacterized protein</fullName>
    </submittedName>
</protein>
<reference evidence="2" key="1">
    <citation type="journal article" date="2022" name="Nat. Commun.">
        <title>Chromosome evolution and the genetic basis of agronomically important traits in greater yam.</title>
        <authorList>
            <person name="Bredeson J.V."/>
            <person name="Lyons J.B."/>
            <person name="Oniyinde I.O."/>
            <person name="Okereke N.R."/>
            <person name="Kolade O."/>
            <person name="Nnabue I."/>
            <person name="Nwadili C.O."/>
            <person name="Hribova E."/>
            <person name="Parker M."/>
            <person name="Nwogha J."/>
            <person name="Shu S."/>
            <person name="Carlson J."/>
            <person name="Kariba R."/>
            <person name="Muthemba S."/>
            <person name="Knop K."/>
            <person name="Barton G.J."/>
            <person name="Sherwood A.V."/>
            <person name="Lopez-Montes A."/>
            <person name="Asiedu R."/>
            <person name="Jamnadass R."/>
            <person name="Muchugi A."/>
            <person name="Goodstein D."/>
            <person name="Egesi C.N."/>
            <person name="Featherston J."/>
            <person name="Asfaw A."/>
            <person name="Simpson G.G."/>
            <person name="Dolezel J."/>
            <person name="Hendre P.S."/>
            <person name="Van Deynze A."/>
            <person name="Kumar P.L."/>
            <person name="Obidiegwu J.E."/>
            <person name="Bhattacharjee R."/>
            <person name="Rokhsar D.S."/>
        </authorList>
    </citation>
    <scope>NUCLEOTIDE SEQUENCE [LARGE SCALE GENOMIC DNA]</scope>
    <source>
        <strain evidence="2">cv. TDa95/00328</strain>
    </source>
</reference>
<evidence type="ECO:0000313" key="1">
    <source>
        <dbReference type="EMBL" id="KAH7686783.1"/>
    </source>
</evidence>
<evidence type="ECO:0000313" key="2">
    <source>
        <dbReference type="Proteomes" id="UP000827976"/>
    </source>
</evidence>
<sequence>MDRLLAFSILSSGPANISWGIRDVDKKNKKKMKDNSECEEVQRKGEEHGYGGKVQGRTRLAPEFDGLHCFETLV</sequence>
<dbReference type="Proteomes" id="UP000827976">
    <property type="component" value="Chromosome 4"/>
</dbReference>